<protein>
    <submittedName>
        <fullName evidence="2">Uncharacterized protein</fullName>
    </submittedName>
</protein>
<dbReference type="EMBL" id="JARKIE010000001">
    <property type="protein sequence ID" value="KAJ7710969.1"/>
    <property type="molecule type" value="Genomic_DNA"/>
</dbReference>
<proteinExistence type="predicted"/>
<organism evidence="2 3">
    <name type="scientific">Mycena rosella</name>
    <name type="common">Pink bonnet</name>
    <name type="synonym">Agaricus rosellus</name>
    <dbReference type="NCBI Taxonomy" id="1033263"/>
    <lineage>
        <taxon>Eukaryota</taxon>
        <taxon>Fungi</taxon>
        <taxon>Dikarya</taxon>
        <taxon>Basidiomycota</taxon>
        <taxon>Agaricomycotina</taxon>
        <taxon>Agaricomycetes</taxon>
        <taxon>Agaricomycetidae</taxon>
        <taxon>Agaricales</taxon>
        <taxon>Marasmiineae</taxon>
        <taxon>Mycenaceae</taxon>
        <taxon>Mycena</taxon>
    </lineage>
</organism>
<evidence type="ECO:0000313" key="3">
    <source>
        <dbReference type="Proteomes" id="UP001221757"/>
    </source>
</evidence>
<evidence type="ECO:0000313" key="2">
    <source>
        <dbReference type="EMBL" id="KAJ7710969.1"/>
    </source>
</evidence>
<evidence type="ECO:0000256" key="1">
    <source>
        <dbReference type="SAM" id="MobiDB-lite"/>
    </source>
</evidence>
<name>A0AAD7H2Y9_MYCRO</name>
<gene>
    <name evidence="2" type="ORF">B0H17DRAFT_1173677</name>
</gene>
<comment type="caution">
    <text evidence="2">The sequence shown here is derived from an EMBL/GenBank/DDBJ whole genome shotgun (WGS) entry which is preliminary data.</text>
</comment>
<feature type="compositionally biased region" description="Basic and acidic residues" evidence="1">
    <location>
        <begin position="74"/>
        <end position="85"/>
    </location>
</feature>
<keyword evidence="3" id="KW-1185">Reference proteome</keyword>
<feature type="region of interest" description="Disordered" evidence="1">
    <location>
        <begin position="1"/>
        <end position="96"/>
    </location>
</feature>
<dbReference type="Proteomes" id="UP001221757">
    <property type="component" value="Unassembled WGS sequence"/>
</dbReference>
<dbReference type="AlphaFoldDB" id="A0AAD7H2Y9"/>
<reference evidence="2" key="1">
    <citation type="submission" date="2023-03" db="EMBL/GenBank/DDBJ databases">
        <title>Massive genome expansion in bonnet fungi (Mycena s.s.) driven by repeated elements and novel gene families across ecological guilds.</title>
        <authorList>
            <consortium name="Lawrence Berkeley National Laboratory"/>
            <person name="Harder C.B."/>
            <person name="Miyauchi S."/>
            <person name="Viragh M."/>
            <person name="Kuo A."/>
            <person name="Thoen E."/>
            <person name="Andreopoulos B."/>
            <person name="Lu D."/>
            <person name="Skrede I."/>
            <person name="Drula E."/>
            <person name="Henrissat B."/>
            <person name="Morin E."/>
            <person name="Kohler A."/>
            <person name="Barry K."/>
            <person name="LaButti K."/>
            <person name="Morin E."/>
            <person name="Salamov A."/>
            <person name="Lipzen A."/>
            <person name="Mereny Z."/>
            <person name="Hegedus B."/>
            <person name="Baldrian P."/>
            <person name="Stursova M."/>
            <person name="Weitz H."/>
            <person name="Taylor A."/>
            <person name="Grigoriev I.V."/>
            <person name="Nagy L.G."/>
            <person name="Martin F."/>
            <person name="Kauserud H."/>
        </authorList>
    </citation>
    <scope>NUCLEOTIDE SEQUENCE</scope>
    <source>
        <strain evidence="2">CBHHK067</strain>
    </source>
</reference>
<sequence>MQAKRRLTRVLSFGNFKNQGRDGNIPPVPSVLIGQAQDAHDGKKTATKRNSLHDDDLPDEDESVPPIPSVLISKAHESHDGDKTPTQRNSLEDDNLPDEYTEMFTLPTEEMLKCCIRAVAKSHRRTSNLNAEPCVQYSISAKASSLHAYPIPVFGDTIKTSREPKYRRTVPSA</sequence>
<accession>A0AAD7H2Y9</accession>